<dbReference type="Proteomes" id="UP001149954">
    <property type="component" value="Unassembled WGS sequence"/>
</dbReference>
<keyword evidence="3" id="KW-1185">Reference proteome</keyword>
<gene>
    <name evidence="2" type="ORF">N7463_007689</name>
</gene>
<dbReference type="EMBL" id="JAPWDS010000003">
    <property type="protein sequence ID" value="KAJ5504815.1"/>
    <property type="molecule type" value="Genomic_DNA"/>
</dbReference>
<name>A0A9X0C7U8_9EURO</name>
<sequence length="74" mass="8284">MAKGKREEKKAFETGRTKQGTTNAQSKLDAERNLNTKILQGANVPCQYCRNIDNMILMQASLCEGRVSRLDRPG</sequence>
<reference evidence="2" key="2">
    <citation type="journal article" date="2023" name="IMA Fungus">
        <title>Comparative genomic study of the Penicillium genus elucidates a diverse pangenome and 15 lateral gene transfer events.</title>
        <authorList>
            <person name="Petersen C."/>
            <person name="Sorensen T."/>
            <person name="Nielsen M.R."/>
            <person name="Sondergaard T.E."/>
            <person name="Sorensen J.L."/>
            <person name="Fitzpatrick D.A."/>
            <person name="Frisvad J.C."/>
            <person name="Nielsen K.L."/>
        </authorList>
    </citation>
    <scope>NUCLEOTIDE SEQUENCE</scope>
    <source>
        <strain evidence="2">IBT 29495</strain>
    </source>
</reference>
<comment type="caution">
    <text evidence="2">The sequence shown here is derived from an EMBL/GenBank/DDBJ whole genome shotgun (WGS) entry which is preliminary data.</text>
</comment>
<accession>A0A9X0C7U8</accession>
<feature type="region of interest" description="Disordered" evidence="1">
    <location>
        <begin position="1"/>
        <end position="29"/>
    </location>
</feature>
<evidence type="ECO:0000313" key="3">
    <source>
        <dbReference type="Proteomes" id="UP001149954"/>
    </source>
</evidence>
<feature type="compositionally biased region" description="Basic and acidic residues" evidence="1">
    <location>
        <begin position="1"/>
        <end position="16"/>
    </location>
</feature>
<evidence type="ECO:0000313" key="2">
    <source>
        <dbReference type="EMBL" id="KAJ5504815.1"/>
    </source>
</evidence>
<dbReference type="AlphaFoldDB" id="A0A9X0C7U8"/>
<protein>
    <submittedName>
        <fullName evidence="2">Uncharacterized protein</fullName>
    </submittedName>
</protein>
<reference evidence="2" key="1">
    <citation type="submission" date="2022-12" db="EMBL/GenBank/DDBJ databases">
        <authorList>
            <person name="Petersen C."/>
        </authorList>
    </citation>
    <scope>NUCLEOTIDE SEQUENCE</scope>
    <source>
        <strain evidence="2">IBT 29495</strain>
    </source>
</reference>
<evidence type="ECO:0000256" key="1">
    <source>
        <dbReference type="SAM" id="MobiDB-lite"/>
    </source>
</evidence>
<feature type="compositionally biased region" description="Polar residues" evidence="1">
    <location>
        <begin position="17"/>
        <end position="26"/>
    </location>
</feature>
<organism evidence="2 3">
    <name type="scientific">Penicillium fimorum</name>
    <dbReference type="NCBI Taxonomy" id="1882269"/>
    <lineage>
        <taxon>Eukaryota</taxon>
        <taxon>Fungi</taxon>
        <taxon>Dikarya</taxon>
        <taxon>Ascomycota</taxon>
        <taxon>Pezizomycotina</taxon>
        <taxon>Eurotiomycetes</taxon>
        <taxon>Eurotiomycetidae</taxon>
        <taxon>Eurotiales</taxon>
        <taxon>Aspergillaceae</taxon>
        <taxon>Penicillium</taxon>
    </lineage>
</organism>
<proteinExistence type="predicted"/>